<name>A0AAU7E204_9VIRU</name>
<keyword evidence="3" id="KW-0946">Virion</keyword>
<feature type="compositionally biased region" description="Acidic residues" evidence="4">
    <location>
        <begin position="666"/>
        <end position="694"/>
    </location>
</feature>
<protein>
    <submittedName>
        <fullName evidence="6">Capsid protein</fullName>
    </submittedName>
</protein>
<proteinExistence type="predicted"/>
<feature type="domain" description="HTH cro/C1-type" evidence="5">
    <location>
        <begin position="648"/>
        <end position="666"/>
    </location>
</feature>
<feature type="compositionally biased region" description="Low complexity" evidence="4">
    <location>
        <begin position="10"/>
        <end position="21"/>
    </location>
</feature>
<evidence type="ECO:0000256" key="2">
    <source>
        <dbReference type="ARBA" id="ARBA00022561"/>
    </source>
</evidence>
<reference evidence="6" key="2">
    <citation type="submission" date="2024-02" db="EMBL/GenBank/DDBJ databases">
        <authorList>
            <person name="Hu B."/>
        </authorList>
    </citation>
    <scope>NUCLEOTIDE SEQUENCE</scope>
    <source>
        <strain evidence="6">6B/Kenya/BAT0741/2015</strain>
    </source>
</reference>
<evidence type="ECO:0000256" key="3">
    <source>
        <dbReference type="ARBA" id="ARBA00022844"/>
    </source>
</evidence>
<dbReference type="PROSITE" id="PS50943">
    <property type="entry name" value="HTH_CROC1"/>
    <property type="match status" value="1"/>
</dbReference>
<dbReference type="EMBL" id="PP711879">
    <property type="protein sequence ID" value="XBH23940.1"/>
    <property type="molecule type" value="Genomic_RNA"/>
</dbReference>
<evidence type="ECO:0000313" key="6">
    <source>
        <dbReference type="EMBL" id="XBH23940.1"/>
    </source>
</evidence>
<accession>A0AAU7E204</accession>
<feature type="region of interest" description="Disordered" evidence="4">
    <location>
        <begin position="666"/>
        <end position="707"/>
    </location>
</feature>
<dbReference type="InterPro" id="IPR001387">
    <property type="entry name" value="Cro/C1-type_HTH"/>
</dbReference>
<feature type="region of interest" description="Disordered" evidence="4">
    <location>
        <begin position="1"/>
        <end position="34"/>
    </location>
</feature>
<comment type="subcellular location">
    <subcellularLocation>
        <location evidence="1">Virion</location>
    </subcellularLocation>
</comment>
<dbReference type="InterPro" id="IPR029053">
    <property type="entry name" value="Viral_coat"/>
</dbReference>
<evidence type="ECO:0000259" key="5">
    <source>
        <dbReference type="PROSITE" id="PS50943"/>
    </source>
</evidence>
<keyword evidence="2" id="KW-0167">Capsid protein</keyword>
<evidence type="ECO:0000256" key="4">
    <source>
        <dbReference type="SAM" id="MobiDB-lite"/>
    </source>
</evidence>
<organism evidence="6">
    <name type="scientific">Miniopterus bat astrovirus</name>
    <dbReference type="NCBI Taxonomy" id="3141885"/>
    <lineage>
        <taxon>Viruses</taxon>
        <taxon>Riboviria</taxon>
        <taxon>Orthornavirae</taxon>
        <taxon>Pisuviricota</taxon>
        <taxon>Stelpaviricetes</taxon>
        <taxon>Stellavirales</taxon>
        <taxon>Astroviridae</taxon>
    </lineage>
</organism>
<feature type="compositionally biased region" description="Basic residues" evidence="4">
    <location>
        <begin position="25"/>
        <end position="34"/>
    </location>
</feature>
<dbReference type="Gene3D" id="2.60.120.20">
    <property type="match status" value="1"/>
</dbReference>
<dbReference type="Pfam" id="PF03115">
    <property type="entry name" value="Astro_capsid_N"/>
    <property type="match status" value="1"/>
</dbReference>
<sequence length="735" mass="79592">MPKSNKDKVVAAAAKAAAKTAAKQEKKKKEKKTKVVTKEKIRKEVDKEVSKKVKKLEGPKPAYRVRVSATLGHISGNNEHGPELKMSTFLHPSLVKGPDDGTEFGPLQAAAAQYGLWRCSSARVVMTPLVGPSAVSGTVERLSLNLTQTPSSTNWGGLGARKHMDAQAGTRHSIRFGRRDLAGPRDGGWWMTDTNAEGAQSAGPLIEIHGLGQTMSAYQNTPWKNELYIVELDGVWEFANYTANPSLGQLDRKEEKADATISTNTAGEIEMTLANSPALLRFMDDQTAERATATQPAKPGEVIFQIVDTAASLASQFAPPPFGWLIKGGWWFLKKIVGAAGDNSGEARFLVYPSLADAQNNRPAVSTQHSLAKTSAVTGTFQVTQINAPNMGGATANTAATFRQTLPLNPEFPPASGSILTRITALKVFRVLQGAQTPMWSFPPVFVSSALKAHNNTYRAAHFQAKDVLAAFINSDDQLESFGRLRPHAKNGTKIASNVINVNYDIDVLPLATYSHTVSDGTNPAIYLNACIWQAQDSDKDVVWAPATSVTCGYLESGPEGQAGNVWKYKPNQRSFDLQVNVGASTKLSDGPWLSIWFSKGPTGQDITWQSANWTPNNNLSELLGVLFLGGNITQFNLFAKMAVPRTKLSKLEKLASALGVNIDDIVSDSDTDQEPETASEGDVSESDDDDDTQSEASFDVIPPQTKTDKYLQLKEQGLTHDQILEVLRLEEPAV</sequence>
<dbReference type="InterPro" id="IPR004337">
    <property type="entry name" value="Astro_capsid_N"/>
</dbReference>
<reference evidence="6" key="1">
    <citation type="journal article" date="2024" name="Microbiome">
        <title>Substantial viral diversity in bats and rodents from East Africa: insights into evolution, recombination, and cocirculation.</title>
        <authorList>
            <person name="Wang D."/>
            <person name="Yang X."/>
            <person name="Ren Z."/>
            <person name="Hu B."/>
            <person name="Zhao H."/>
            <person name="Yang K."/>
            <person name="Shi P."/>
            <person name="Zhang Z."/>
            <person name="Feng Q."/>
            <person name="Nawenja C.V."/>
            <person name="Obanda V."/>
            <person name="Robert K."/>
            <person name="Nalikka B."/>
            <person name="Waruhiu C.N."/>
            <person name="Ochola G.O."/>
            <person name="Onyuok S.O."/>
            <person name="Ochieng H."/>
            <person name="Li B."/>
            <person name="Zhu Y."/>
            <person name="Si H."/>
            <person name="Yin J."/>
            <person name="Kristiansen K."/>
            <person name="Jin X."/>
            <person name="Xu X."/>
            <person name="Xiao M."/>
            <person name="Agwanda B."/>
            <person name="Ommeh S."/>
            <person name="Li J."/>
            <person name="Shi Z.L."/>
        </authorList>
    </citation>
    <scope>NUCLEOTIDE SEQUENCE</scope>
    <source>
        <strain evidence="6">6B/Kenya/BAT0741/2015</strain>
    </source>
</reference>
<dbReference type="GO" id="GO:0019028">
    <property type="term" value="C:viral capsid"/>
    <property type="evidence" value="ECO:0007669"/>
    <property type="project" value="UniProtKB-KW"/>
</dbReference>
<evidence type="ECO:0000256" key="1">
    <source>
        <dbReference type="ARBA" id="ARBA00004328"/>
    </source>
</evidence>